<accession>U2S6X4</accession>
<evidence type="ECO:0000313" key="2">
    <source>
        <dbReference type="EMBL" id="ERK61408.1"/>
    </source>
</evidence>
<feature type="compositionally biased region" description="Basic residues" evidence="1">
    <location>
        <begin position="23"/>
        <end position="32"/>
    </location>
</feature>
<evidence type="ECO:0000313" key="3">
    <source>
        <dbReference type="Proteomes" id="UP000017052"/>
    </source>
</evidence>
<gene>
    <name evidence="2" type="ORF">HMPREF0682_1174</name>
</gene>
<comment type="caution">
    <text evidence="2">The sequence shown here is derived from an EMBL/GenBank/DDBJ whole genome shotgun (WGS) entry which is preliminary data.</text>
</comment>
<dbReference type="EMBL" id="ACVN02000053">
    <property type="protein sequence ID" value="ERK61408.1"/>
    <property type="molecule type" value="Genomic_DNA"/>
</dbReference>
<sequence>MGGGRGSARSGQSPTPRGAAHGPPRHRPRRHSPSTPARCGS</sequence>
<protein>
    <submittedName>
        <fullName evidence="2">Uncharacterized protein</fullName>
    </submittedName>
</protein>
<keyword evidence="3" id="KW-1185">Reference proteome</keyword>
<reference evidence="2" key="1">
    <citation type="submission" date="2013-08" db="EMBL/GenBank/DDBJ databases">
        <authorList>
            <person name="Durkin A.S."/>
            <person name="Haft D.R."/>
            <person name="McCorrison J."/>
            <person name="Torralba M."/>
            <person name="Gillis M."/>
            <person name="Haft D.H."/>
            <person name="Methe B."/>
            <person name="Sutton G."/>
            <person name="Nelson K.E."/>
        </authorList>
    </citation>
    <scope>NUCLEOTIDE SEQUENCE [LARGE SCALE GENOMIC DNA]</scope>
    <source>
        <strain evidence="2">F0233</strain>
    </source>
</reference>
<feature type="compositionally biased region" description="Low complexity" evidence="1">
    <location>
        <begin position="7"/>
        <end position="22"/>
    </location>
</feature>
<feature type="region of interest" description="Disordered" evidence="1">
    <location>
        <begin position="1"/>
        <end position="41"/>
    </location>
</feature>
<organism evidence="2 3">
    <name type="scientific">Propionibacterium acidifaciens F0233</name>
    <dbReference type="NCBI Taxonomy" id="553198"/>
    <lineage>
        <taxon>Bacteria</taxon>
        <taxon>Bacillati</taxon>
        <taxon>Actinomycetota</taxon>
        <taxon>Actinomycetes</taxon>
        <taxon>Propionibacteriales</taxon>
        <taxon>Propionibacteriaceae</taxon>
        <taxon>Propionibacterium</taxon>
    </lineage>
</organism>
<proteinExistence type="predicted"/>
<dbReference type="Proteomes" id="UP000017052">
    <property type="component" value="Unassembled WGS sequence"/>
</dbReference>
<dbReference type="AlphaFoldDB" id="U2S6X4"/>
<evidence type="ECO:0000256" key="1">
    <source>
        <dbReference type="SAM" id="MobiDB-lite"/>
    </source>
</evidence>
<name>U2S6X4_9ACTN</name>